<comment type="caution">
    <text evidence="2">The sequence shown here is derived from an EMBL/GenBank/DDBJ whole genome shotgun (WGS) entry which is preliminary data.</text>
</comment>
<accession>A0A644WTR0</accession>
<dbReference type="InterPro" id="IPR010985">
    <property type="entry name" value="Ribbon_hlx_hlx"/>
</dbReference>
<reference evidence="2" key="1">
    <citation type="submission" date="2019-08" db="EMBL/GenBank/DDBJ databases">
        <authorList>
            <person name="Kucharzyk K."/>
            <person name="Murdoch R.W."/>
            <person name="Higgins S."/>
            <person name="Loffler F."/>
        </authorList>
    </citation>
    <scope>NUCLEOTIDE SEQUENCE</scope>
</reference>
<gene>
    <name evidence="2" type="ORF">SDC9_53498</name>
</gene>
<proteinExistence type="predicted"/>
<evidence type="ECO:0000313" key="2">
    <source>
        <dbReference type="EMBL" id="MPM07192.1"/>
    </source>
</evidence>
<dbReference type="Gene3D" id="1.10.1220.10">
    <property type="entry name" value="Met repressor-like"/>
    <property type="match status" value="1"/>
</dbReference>
<dbReference type="InterPro" id="IPR002145">
    <property type="entry name" value="CopG"/>
</dbReference>
<dbReference type="SUPFAM" id="SSF47598">
    <property type="entry name" value="Ribbon-helix-helix"/>
    <property type="match status" value="1"/>
</dbReference>
<evidence type="ECO:0000259" key="1">
    <source>
        <dbReference type="Pfam" id="PF01402"/>
    </source>
</evidence>
<name>A0A644WTR0_9ZZZZ</name>
<dbReference type="AlphaFoldDB" id="A0A644WTR0"/>
<dbReference type="Pfam" id="PF01402">
    <property type="entry name" value="RHH_1"/>
    <property type="match status" value="1"/>
</dbReference>
<dbReference type="EMBL" id="VSSQ01001309">
    <property type="protein sequence ID" value="MPM07192.1"/>
    <property type="molecule type" value="Genomic_DNA"/>
</dbReference>
<dbReference type="CDD" id="cd22233">
    <property type="entry name" value="RHH_CopAso-like"/>
    <property type="match status" value="1"/>
</dbReference>
<protein>
    <recommendedName>
        <fullName evidence="1">Ribbon-helix-helix protein CopG domain-containing protein</fullName>
    </recommendedName>
</protein>
<dbReference type="InterPro" id="IPR013321">
    <property type="entry name" value="Arc_rbn_hlx_hlx"/>
</dbReference>
<sequence>MLAIRLDEELSSRLDAMAQKTGKTKTWFARKAIETYIDDMEDAALAAAAYEEYLLDGGASFPLDDVRRHLGLED</sequence>
<organism evidence="2">
    <name type="scientific">bioreactor metagenome</name>
    <dbReference type="NCBI Taxonomy" id="1076179"/>
    <lineage>
        <taxon>unclassified sequences</taxon>
        <taxon>metagenomes</taxon>
        <taxon>ecological metagenomes</taxon>
    </lineage>
</organism>
<feature type="domain" description="Ribbon-helix-helix protein CopG" evidence="1">
    <location>
        <begin position="4"/>
        <end position="38"/>
    </location>
</feature>
<dbReference type="GO" id="GO:0006355">
    <property type="term" value="P:regulation of DNA-templated transcription"/>
    <property type="evidence" value="ECO:0007669"/>
    <property type="project" value="InterPro"/>
</dbReference>